<keyword evidence="8" id="KW-1185">Reference proteome</keyword>
<evidence type="ECO:0000313" key="3">
    <source>
        <dbReference type="EMBL" id="SEL73893.1"/>
    </source>
</evidence>
<dbReference type="OrthoDB" id="2162583at2"/>
<dbReference type="EMBL" id="BJUX01000064">
    <property type="protein sequence ID" value="GEK90373.1"/>
    <property type="molecule type" value="Genomic_DNA"/>
</dbReference>
<reference evidence="2 8" key="2">
    <citation type="submission" date="2019-07" db="EMBL/GenBank/DDBJ databases">
        <title>Whole genome shotgun sequence of Alkalibacterium putridalgicola NBRC 103243.</title>
        <authorList>
            <person name="Hosoyama A."/>
            <person name="Uohara A."/>
            <person name="Ohji S."/>
            <person name="Ichikawa N."/>
        </authorList>
    </citation>
    <scope>NUCLEOTIDE SEQUENCE [LARGE SCALE GENOMIC DNA]</scope>
    <source>
        <strain evidence="2 8">NBRC 103243</strain>
    </source>
</reference>
<protein>
    <submittedName>
        <fullName evidence="3">Uncharacterized protein family (UPF0236)</fullName>
    </submittedName>
</protein>
<dbReference type="AlphaFoldDB" id="A0A1H7SMZ4"/>
<reference evidence="3 7" key="1">
    <citation type="submission" date="2016-10" db="EMBL/GenBank/DDBJ databases">
        <authorList>
            <person name="de Groot N.N."/>
        </authorList>
    </citation>
    <scope>NUCLEOTIDE SEQUENCE [LARGE SCALE GENOMIC DNA]</scope>
    <source>
        <strain evidence="3 7">DSM 19182</strain>
    </source>
</reference>
<evidence type="ECO:0000313" key="7">
    <source>
        <dbReference type="Proteomes" id="UP000198548"/>
    </source>
</evidence>
<evidence type="ECO:0000313" key="6">
    <source>
        <dbReference type="EMBL" id="SEM29011.1"/>
    </source>
</evidence>
<accession>A0A1H7SMZ4</accession>
<dbReference type="STRING" id="426703.SAMN04488100_1091"/>
<evidence type="ECO:0000313" key="5">
    <source>
        <dbReference type="EMBL" id="SEM15689.1"/>
    </source>
</evidence>
<dbReference type="InterPro" id="IPR009620">
    <property type="entry name" value="UPF0236"/>
</dbReference>
<dbReference type="Proteomes" id="UP000198548">
    <property type="component" value="Unassembled WGS sequence"/>
</dbReference>
<organism evidence="3 7">
    <name type="scientific">Alkalibacterium putridalgicola</name>
    <dbReference type="NCBI Taxonomy" id="426703"/>
    <lineage>
        <taxon>Bacteria</taxon>
        <taxon>Bacillati</taxon>
        <taxon>Bacillota</taxon>
        <taxon>Bacilli</taxon>
        <taxon>Lactobacillales</taxon>
        <taxon>Carnobacteriaceae</taxon>
        <taxon>Alkalibacterium</taxon>
    </lineage>
</organism>
<evidence type="ECO:0000313" key="2">
    <source>
        <dbReference type="EMBL" id="GEK90373.1"/>
    </source>
</evidence>
<evidence type="ECO:0000256" key="1">
    <source>
        <dbReference type="ARBA" id="ARBA00006539"/>
    </source>
</evidence>
<proteinExistence type="inferred from homology"/>
<comment type="similarity">
    <text evidence="1">Belongs to the UPF0236 family.</text>
</comment>
<evidence type="ECO:0000313" key="8">
    <source>
        <dbReference type="Proteomes" id="UP000321425"/>
    </source>
</evidence>
<dbReference type="Pfam" id="PF06782">
    <property type="entry name" value="UPF0236"/>
    <property type="match status" value="1"/>
</dbReference>
<dbReference type="RefSeq" id="WP_091487483.1">
    <property type="nucleotide sequence ID" value="NZ_BJUX01000064.1"/>
</dbReference>
<sequence length="466" mass="53904">MNHIISQIVELWKNEESVIDIENNLNLWFQGWNEWLMQHAIERIDKELYQQYKHKGWHVDNIEPRTVQFVFGKITYYRRRLRKEGKPSFIALDEALGLQKYKRYSPNTQKVMAQLGANMPYRQAKKSLLISSSVTASHSTIHRVTQEVGEKVQHYLSKYNYKSNLPKTKRKKVKALYIEGDGLLVKGRQGDSPTIHRVIVHEGIDKKKQRHTLINKMAFSSLDSSKDAFKQAAHYLNQVYDLKETLVITNSDGGSGYEKDKFDTIVGYCHRHEHFRDTYHVYRKLKERLSFDKKMEGLMIKAVKKHDWSLVESVCATAESRLIDIPEESKAIRKDQIEKLKKYLYRNWEYIKSFKQRDLPLSDGTGVCETGHRVYSYRTKRQGRSWTKSGVANVVALLTAEQNSLLKKALSTEVDSIVEPLGEDLKGAVRQALKKPRSTTRTVQTGKISNYGPVSSFIGKLGRAFS</sequence>
<dbReference type="Proteomes" id="UP000321425">
    <property type="component" value="Unassembled WGS sequence"/>
</dbReference>
<dbReference type="EMBL" id="FOBL01000009">
    <property type="protein sequence ID" value="SEL73893.1"/>
    <property type="molecule type" value="Genomic_DNA"/>
</dbReference>
<dbReference type="EMBL" id="FOBL01000015">
    <property type="protein sequence ID" value="SEL90174.1"/>
    <property type="molecule type" value="Genomic_DNA"/>
</dbReference>
<dbReference type="NCBIfam" id="NF033529">
    <property type="entry name" value="transpos_ISLre2"/>
    <property type="match status" value="1"/>
</dbReference>
<gene>
    <name evidence="2" type="ORF">APU01nite_24120</name>
    <name evidence="3" type="ORF">SAMN04488100_1091</name>
    <name evidence="4" type="ORF">SAMN04488100_1151</name>
    <name evidence="5" type="ORF">SAMN04488100_1301</name>
    <name evidence="6" type="ORF">SAMN04488100_14514</name>
</gene>
<name>A0A1H7SMZ4_9LACT</name>
<evidence type="ECO:0000313" key="4">
    <source>
        <dbReference type="EMBL" id="SEL90174.1"/>
    </source>
</evidence>
<dbReference type="EMBL" id="FOBL01000045">
    <property type="protein sequence ID" value="SEM29011.1"/>
    <property type="molecule type" value="Genomic_DNA"/>
</dbReference>
<dbReference type="EMBL" id="FOBL01000030">
    <property type="protein sequence ID" value="SEM15689.1"/>
    <property type="molecule type" value="Genomic_DNA"/>
</dbReference>